<protein>
    <submittedName>
        <fullName evidence="2 4">Uncharacterized protein</fullName>
    </submittedName>
</protein>
<dbReference type="EMBL" id="ML975163">
    <property type="protein sequence ID" value="KAF1811113.1"/>
    <property type="molecule type" value="Genomic_DNA"/>
</dbReference>
<reference evidence="4" key="3">
    <citation type="submission" date="2025-04" db="UniProtKB">
        <authorList>
            <consortium name="RefSeq"/>
        </authorList>
    </citation>
    <scope>IDENTIFICATION</scope>
    <source>
        <strain evidence="4">CBS 781.70</strain>
    </source>
</reference>
<reference evidence="2 4" key="1">
    <citation type="submission" date="2020-01" db="EMBL/GenBank/DDBJ databases">
        <authorList>
            <consortium name="DOE Joint Genome Institute"/>
            <person name="Haridas S."/>
            <person name="Albert R."/>
            <person name="Binder M."/>
            <person name="Bloem J."/>
            <person name="Labutti K."/>
            <person name="Salamov A."/>
            <person name="Andreopoulos B."/>
            <person name="Baker S.E."/>
            <person name="Barry K."/>
            <person name="Bills G."/>
            <person name="Bluhm B.H."/>
            <person name="Cannon C."/>
            <person name="Castanera R."/>
            <person name="Culley D.E."/>
            <person name="Daum C."/>
            <person name="Ezra D."/>
            <person name="Gonzalez J.B."/>
            <person name="Henrissat B."/>
            <person name="Kuo A."/>
            <person name="Liang C."/>
            <person name="Lipzen A."/>
            <person name="Lutzoni F."/>
            <person name="Magnuson J."/>
            <person name="Mondo S."/>
            <person name="Nolan M."/>
            <person name="Ohm R."/>
            <person name="Pangilinan J."/>
            <person name="Park H.-J."/>
            <person name="Ramirez L."/>
            <person name="Alfaro M."/>
            <person name="Sun H."/>
            <person name="Tritt A."/>
            <person name="Yoshinaga Y."/>
            <person name="Zwiers L.-H."/>
            <person name="Turgeon B.G."/>
            <person name="Goodwin S.B."/>
            <person name="Spatafora J.W."/>
            <person name="Crous P.W."/>
            <person name="Grigoriev I.V."/>
        </authorList>
    </citation>
    <scope>NUCLEOTIDE SEQUENCE</scope>
    <source>
        <strain evidence="2 4">CBS 781.70</strain>
    </source>
</reference>
<dbReference type="AlphaFoldDB" id="A0A6G1FZ94"/>
<keyword evidence="1" id="KW-1133">Transmembrane helix</keyword>
<feature type="transmembrane region" description="Helical" evidence="1">
    <location>
        <begin position="6"/>
        <end position="27"/>
    </location>
</feature>
<reference evidence="4" key="2">
    <citation type="submission" date="2020-04" db="EMBL/GenBank/DDBJ databases">
        <authorList>
            <consortium name="NCBI Genome Project"/>
        </authorList>
    </citation>
    <scope>NUCLEOTIDE SEQUENCE</scope>
    <source>
        <strain evidence="4">CBS 781.70</strain>
    </source>
</reference>
<keyword evidence="3" id="KW-1185">Reference proteome</keyword>
<evidence type="ECO:0000256" key="1">
    <source>
        <dbReference type="SAM" id="Phobius"/>
    </source>
</evidence>
<evidence type="ECO:0000313" key="2">
    <source>
        <dbReference type="EMBL" id="KAF1811113.1"/>
    </source>
</evidence>
<keyword evidence="1" id="KW-0472">Membrane</keyword>
<accession>A0A6G1FZ94</accession>
<keyword evidence="1" id="KW-0812">Transmembrane</keyword>
<evidence type="ECO:0000313" key="4">
    <source>
        <dbReference type="RefSeq" id="XP_033532744.1"/>
    </source>
</evidence>
<dbReference type="GeneID" id="54420372"/>
<evidence type="ECO:0000313" key="3">
    <source>
        <dbReference type="Proteomes" id="UP000504638"/>
    </source>
</evidence>
<name>A0A6G1FZ94_9PEZI</name>
<sequence>MIYDALNIRAFMIWLAFSQFLFARAYAKLSRLLLTTAVVEKYINSSVPYSNGNVP</sequence>
<dbReference type="Proteomes" id="UP000504638">
    <property type="component" value="Unplaced"/>
</dbReference>
<gene>
    <name evidence="2 4" type="ORF">P152DRAFT_459991</name>
</gene>
<dbReference type="RefSeq" id="XP_033532744.1">
    <property type="nucleotide sequence ID" value="XM_033679802.1"/>
</dbReference>
<proteinExistence type="predicted"/>
<organism evidence="2">
    <name type="scientific">Eremomyces bilateralis CBS 781.70</name>
    <dbReference type="NCBI Taxonomy" id="1392243"/>
    <lineage>
        <taxon>Eukaryota</taxon>
        <taxon>Fungi</taxon>
        <taxon>Dikarya</taxon>
        <taxon>Ascomycota</taxon>
        <taxon>Pezizomycotina</taxon>
        <taxon>Dothideomycetes</taxon>
        <taxon>Dothideomycetes incertae sedis</taxon>
        <taxon>Eremomycetales</taxon>
        <taxon>Eremomycetaceae</taxon>
        <taxon>Eremomyces</taxon>
    </lineage>
</organism>